<dbReference type="Proteomes" id="UP000799754">
    <property type="component" value="Unassembled WGS sequence"/>
</dbReference>
<keyword evidence="2" id="KW-1185">Reference proteome</keyword>
<organism evidence="1 2">
    <name type="scientific">Macroventuria anomochaeta</name>
    <dbReference type="NCBI Taxonomy" id="301207"/>
    <lineage>
        <taxon>Eukaryota</taxon>
        <taxon>Fungi</taxon>
        <taxon>Dikarya</taxon>
        <taxon>Ascomycota</taxon>
        <taxon>Pezizomycotina</taxon>
        <taxon>Dothideomycetes</taxon>
        <taxon>Pleosporomycetidae</taxon>
        <taxon>Pleosporales</taxon>
        <taxon>Pleosporineae</taxon>
        <taxon>Didymellaceae</taxon>
        <taxon>Macroventuria</taxon>
    </lineage>
</organism>
<name>A0ACB6RV65_9PLEO</name>
<evidence type="ECO:0000313" key="2">
    <source>
        <dbReference type="Proteomes" id="UP000799754"/>
    </source>
</evidence>
<dbReference type="EMBL" id="MU006727">
    <property type="protein sequence ID" value="KAF2625034.1"/>
    <property type="molecule type" value="Genomic_DNA"/>
</dbReference>
<accession>A0ACB6RV65</accession>
<comment type="caution">
    <text evidence="1">The sequence shown here is derived from an EMBL/GenBank/DDBJ whole genome shotgun (WGS) entry which is preliminary data.</text>
</comment>
<protein>
    <submittedName>
        <fullName evidence="1">Uncharacterized protein</fullName>
    </submittedName>
</protein>
<reference evidence="1" key="1">
    <citation type="journal article" date="2020" name="Stud. Mycol.">
        <title>101 Dothideomycetes genomes: a test case for predicting lifestyles and emergence of pathogens.</title>
        <authorList>
            <person name="Haridas S."/>
            <person name="Albert R."/>
            <person name="Binder M."/>
            <person name="Bloem J."/>
            <person name="Labutti K."/>
            <person name="Salamov A."/>
            <person name="Andreopoulos B."/>
            <person name="Baker S."/>
            <person name="Barry K."/>
            <person name="Bills G."/>
            <person name="Bluhm B."/>
            <person name="Cannon C."/>
            <person name="Castanera R."/>
            <person name="Culley D."/>
            <person name="Daum C."/>
            <person name="Ezra D."/>
            <person name="Gonzalez J."/>
            <person name="Henrissat B."/>
            <person name="Kuo A."/>
            <person name="Liang C."/>
            <person name="Lipzen A."/>
            <person name="Lutzoni F."/>
            <person name="Magnuson J."/>
            <person name="Mondo S."/>
            <person name="Nolan M."/>
            <person name="Ohm R."/>
            <person name="Pangilinan J."/>
            <person name="Park H.-J."/>
            <person name="Ramirez L."/>
            <person name="Alfaro M."/>
            <person name="Sun H."/>
            <person name="Tritt A."/>
            <person name="Yoshinaga Y."/>
            <person name="Zwiers L.-H."/>
            <person name="Turgeon B."/>
            <person name="Goodwin S."/>
            <person name="Spatafora J."/>
            <person name="Crous P."/>
            <person name="Grigoriev I."/>
        </authorList>
    </citation>
    <scope>NUCLEOTIDE SEQUENCE</scope>
    <source>
        <strain evidence="1">CBS 525.71</strain>
    </source>
</reference>
<evidence type="ECO:0000313" key="1">
    <source>
        <dbReference type="EMBL" id="KAF2625034.1"/>
    </source>
</evidence>
<gene>
    <name evidence="1" type="ORF">BU25DRAFT_412850</name>
</gene>
<proteinExistence type="predicted"/>
<sequence>MRPGEIQFEFVVSDPVSNPKPGKSLQIRSRCMYGKNKREGSRRTEREKKVFAKEMSTIIVAHSTPILPTRPSPRALIDDFVPIRFAGRGIDSEAQALLFKAFVRNFLDRDVTPLDRCVDLDCLESSSFSWLFTDTAFLHSVLCASYAISDFMSPQWNGNPSRKTVFHLQKTLSLLRIKLQNEYVYQDETILRVVINLTLLAAVFGDWVAATAHLEALHRIVYLRGEMAFLRTRPTLHFKLDRIDLAWSLSSGRRPYFVQPVKSWDCTIAAPYAPLPSNLYRPSADWDYRVVNVFKDFQNLALKINRNRLRFVIHDPSIFQGDLASLQSRLISLADIVAKPTEKLVRLVMLAMLTTTFRIPGRSIPYGWVVEQLREAFITASSEISSDKSLLLWMLIITSFTVAKTHDKWIRDAWMVVGAELEWADVKAHLVRVMWIEIVHDEPGEMAYQQLQTSTFAA</sequence>